<evidence type="ECO:0000313" key="2">
    <source>
        <dbReference type="EMBL" id="KYG29369.1"/>
    </source>
</evidence>
<keyword evidence="3" id="KW-1185">Reference proteome</keyword>
<accession>A0A161PC07</accession>
<dbReference type="OrthoDB" id="2388713at2"/>
<sequence length="231" mass="26022">MKQQSKSLSVGVHLFLTIGHWMIYYVIFFLVAMLGAYVILPLFDLQWGPLSEEYQISITQAFMNSAHIFFFVCGTLSMGGLIKYYLSAGITRKDYYYGLIISIGALSILLTGSAFVLQLLENVVFSVEITQPFTILVTVQLISKMFFYFLLGWFITTAFQKNVWRGFGSIIVSGAMIMLFSAIWGEPINLPIIDSIQFSLSYLLAISGTVILILILLSILNYLSKYFVVKA</sequence>
<feature type="transmembrane region" description="Helical" evidence="1">
    <location>
        <begin position="95"/>
        <end position="117"/>
    </location>
</feature>
<feature type="transmembrane region" description="Helical" evidence="1">
    <location>
        <begin position="196"/>
        <end position="223"/>
    </location>
</feature>
<proteinExistence type="predicted"/>
<evidence type="ECO:0000313" key="3">
    <source>
        <dbReference type="Proteomes" id="UP000075806"/>
    </source>
</evidence>
<feature type="transmembrane region" description="Helical" evidence="1">
    <location>
        <begin position="63"/>
        <end position="86"/>
    </location>
</feature>
<dbReference type="AlphaFoldDB" id="A0A161PC07"/>
<feature type="transmembrane region" description="Helical" evidence="1">
    <location>
        <begin position="163"/>
        <end position="184"/>
    </location>
</feature>
<keyword evidence="1" id="KW-0472">Membrane</keyword>
<organism evidence="2 3">
    <name type="scientific">Alkalihalobacillus trypoxylicola</name>
    <dbReference type="NCBI Taxonomy" id="519424"/>
    <lineage>
        <taxon>Bacteria</taxon>
        <taxon>Bacillati</taxon>
        <taxon>Bacillota</taxon>
        <taxon>Bacilli</taxon>
        <taxon>Bacillales</taxon>
        <taxon>Bacillaceae</taxon>
        <taxon>Alkalihalobacillus</taxon>
    </lineage>
</organism>
<name>A0A161PC07_9BACI</name>
<dbReference type="Proteomes" id="UP000075806">
    <property type="component" value="Unassembled WGS sequence"/>
</dbReference>
<protein>
    <submittedName>
        <fullName evidence="2">Uncharacterized protein</fullName>
    </submittedName>
</protein>
<evidence type="ECO:0000256" key="1">
    <source>
        <dbReference type="SAM" id="Phobius"/>
    </source>
</evidence>
<gene>
    <name evidence="2" type="ORF">AZF04_07540</name>
</gene>
<feature type="transmembrane region" description="Helical" evidence="1">
    <location>
        <begin position="21"/>
        <end position="43"/>
    </location>
</feature>
<keyword evidence="1" id="KW-0812">Transmembrane</keyword>
<dbReference type="EMBL" id="LTAO01000023">
    <property type="protein sequence ID" value="KYG29369.1"/>
    <property type="molecule type" value="Genomic_DNA"/>
</dbReference>
<reference evidence="2" key="1">
    <citation type="submission" date="2016-02" db="EMBL/GenBank/DDBJ databases">
        <title>Genome sequence of Bacillus trypoxylicola KCTC 13244(T).</title>
        <authorList>
            <person name="Jeong H."/>
            <person name="Park S.-H."/>
            <person name="Choi S.-K."/>
        </authorList>
    </citation>
    <scope>NUCLEOTIDE SEQUENCE [LARGE SCALE GENOMIC DNA]</scope>
    <source>
        <strain evidence="2">KCTC 13244</strain>
    </source>
</reference>
<feature type="transmembrane region" description="Helical" evidence="1">
    <location>
        <begin position="129"/>
        <end position="151"/>
    </location>
</feature>
<dbReference type="STRING" id="519424.AZF04_07540"/>
<comment type="caution">
    <text evidence="2">The sequence shown here is derived from an EMBL/GenBank/DDBJ whole genome shotgun (WGS) entry which is preliminary data.</text>
</comment>
<keyword evidence="1" id="KW-1133">Transmembrane helix</keyword>
<dbReference type="RefSeq" id="WP_061949175.1">
    <property type="nucleotide sequence ID" value="NZ_LTAO01000023.1"/>
</dbReference>